<dbReference type="EMBL" id="BPLR01007693">
    <property type="protein sequence ID" value="GIY18914.1"/>
    <property type="molecule type" value="Genomic_DNA"/>
</dbReference>
<accession>A0AAV4RD19</accession>
<evidence type="ECO:0000313" key="2">
    <source>
        <dbReference type="Proteomes" id="UP001054945"/>
    </source>
</evidence>
<name>A0AAV4RD19_CAEEX</name>
<sequence length="139" mass="15837">MDLWTFTRRNTPFLIFQERSRDVLISIQGGTAANEIKGVLLMGCIVPGEIFQFCRSEREGNAINAPEVNLLQNWKFSSMEQYFCSPHPSRTTHVNLICCCAALNRNQDITRYVLEDEKRCVSSTDPYSNHVQGDALPHL</sequence>
<proteinExistence type="predicted"/>
<protein>
    <submittedName>
        <fullName evidence="1">Uncharacterized protein</fullName>
    </submittedName>
</protein>
<dbReference type="Proteomes" id="UP001054945">
    <property type="component" value="Unassembled WGS sequence"/>
</dbReference>
<keyword evidence="2" id="KW-1185">Reference proteome</keyword>
<evidence type="ECO:0000313" key="1">
    <source>
        <dbReference type="EMBL" id="GIY18914.1"/>
    </source>
</evidence>
<organism evidence="1 2">
    <name type="scientific">Caerostris extrusa</name>
    <name type="common">Bark spider</name>
    <name type="synonym">Caerostris bankana</name>
    <dbReference type="NCBI Taxonomy" id="172846"/>
    <lineage>
        <taxon>Eukaryota</taxon>
        <taxon>Metazoa</taxon>
        <taxon>Ecdysozoa</taxon>
        <taxon>Arthropoda</taxon>
        <taxon>Chelicerata</taxon>
        <taxon>Arachnida</taxon>
        <taxon>Araneae</taxon>
        <taxon>Araneomorphae</taxon>
        <taxon>Entelegynae</taxon>
        <taxon>Araneoidea</taxon>
        <taxon>Araneidae</taxon>
        <taxon>Caerostris</taxon>
    </lineage>
</organism>
<gene>
    <name evidence="1" type="ORF">CEXT_523611</name>
</gene>
<dbReference type="AlphaFoldDB" id="A0AAV4RD19"/>
<comment type="caution">
    <text evidence="1">The sequence shown here is derived from an EMBL/GenBank/DDBJ whole genome shotgun (WGS) entry which is preliminary data.</text>
</comment>
<reference evidence="1 2" key="1">
    <citation type="submission" date="2021-06" db="EMBL/GenBank/DDBJ databases">
        <title>Caerostris extrusa draft genome.</title>
        <authorList>
            <person name="Kono N."/>
            <person name="Arakawa K."/>
        </authorList>
    </citation>
    <scope>NUCLEOTIDE SEQUENCE [LARGE SCALE GENOMIC DNA]</scope>
</reference>